<dbReference type="InParanoid" id="G3AUB9"/>
<dbReference type="SUPFAM" id="SSF57667">
    <property type="entry name" value="beta-beta-alpha zinc fingers"/>
    <property type="match status" value="1"/>
</dbReference>
<proteinExistence type="predicted"/>
<evidence type="ECO:0000256" key="6">
    <source>
        <dbReference type="ARBA" id="ARBA00023015"/>
    </source>
</evidence>
<dbReference type="EMBL" id="GL996505">
    <property type="protein sequence ID" value="EGW30495.1"/>
    <property type="molecule type" value="Genomic_DNA"/>
</dbReference>
<dbReference type="AlphaFoldDB" id="G3AUB9"/>
<dbReference type="GO" id="GO:0005634">
    <property type="term" value="C:nucleus"/>
    <property type="evidence" value="ECO:0007669"/>
    <property type="project" value="UniProtKB-SubCell"/>
</dbReference>
<dbReference type="GO" id="GO:0008270">
    <property type="term" value="F:zinc ion binding"/>
    <property type="evidence" value="ECO:0007669"/>
    <property type="project" value="UniProtKB-KW"/>
</dbReference>
<dbReference type="RefSeq" id="XP_007377466.1">
    <property type="nucleotide sequence ID" value="XM_007377404.1"/>
</dbReference>
<keyword evidence="7" id="KW-0804">Transcription</keyword>
<dbReference type="PROSITE" id="PS50157">
    <property type="entry name" value="ZINC_FINGER_C2H2_2"/>
    <property type="match status" value="2"/>
</dbReference>
<keyword evidence="4 9" id="KW-0863">Zinc-finger</keyword>
<comment type="subcellular location">
    <subcellularLocation>
        <location evidence="1">Nucleus</location>
    </subcellularLocation>
</comment>
<dbReference type="InterPro" id="IPR013087">
    <property type="entry name" value="Znf_C2H2_type"/>
</dbReference>
<evidence type="ECO:0000256" key="10">
    <source>
        <dbReference type="SAM" id="MobiDB-lite"/>
    </source>
</evidence>
<evidence type="ECO:0000256" key="5">
    <source>
        <dbReference type="ARBA" id="ARBA00022833"/>
    </source>
</evidence>
<feature type="compositionally biased region" description="Polar residues" evidence="10">
    <location>
        <begin position="1"/>
        <end position="20"/>
    </location>
</feature>
<evidence type="ECO:0000256" key="4">
    <source>
        <dbReference type="ARBA" id="ARBA00022771"/>
    </source>
</evidence>
<name>G3AUB9_SPAPN</name>
<reference evidence="12 13" key="1">
    <citation type="journal article" date="2011" name="Proc. Natl. Acad. Sci. U.S.A.">
        <title>Comparative genomics of xylose-fermenting fungi for enhanced biofuel production.</title>
        <authorList>
            <person name="Wohlbach D.J."/>
            <person name="Kuo A."/>
            <person name="Sato T.K."/>
            <person name="Potts K.M."/>
            <person name="Salamov A.A."/>
            <person name="LaButti K.M."/>
            <person name="Sun H."/>
            <person name="Clum A."/>
            <person name="Pangilinan J.L."/>
            <person name="Lindquist E.A."/>
            <person name="Lucas S."/>
            <person name="Lapidus A."/>
            <person name="Jin M."/>
            <person name="Gunawan C."/>
            <person name="Balan V."/>
            <person name="Dale B.E."/>
            <person name="Jeffries T.W."/>
            <person name="Zinkel R."/>
            <person name="Barry K.W."/>
            <person name="Grigoriev I.V."/>
            <person name="Gasch A.P."/>
        </authorList>
    </citation>
    <scope>NUCLEOTIDE SEQUENCE [LARGE SCALE GENOMIC DNA]</scope>
    <source>
        <strain evidence="13">NRRL Y-27907 / 11-Y1</strain>
    </source>
</reference>
<sequence length="339" mass="39040">MEEILTTTQPSNKSQENLQTKFGELSVKDVDQHTDFEMKENVQEHHHEQTGIDSRNNLESSDHQQVADSTDDGNDQSYAKSATGSSAIGDKAVVLNQVDFFFTRNDQVKLDDALYIGGCRYICANPDPKGFGYVRSYSYKIQEFPGIFILKMINVQPNELEKKKLADGDPKIVMPTCSTCGRWFPKASTCLQHVILHTFCKVQKLEELTQERLDSYWTKTETWFNCIVGDCTEDHDELAQARWHALSHADPGSKIRNLIPVPKPEFFMKKINDLIHCIGCNRVFESSRDFENHYLIHLGDFPFACKVCYKPFNQKSKLVYHFCYECNERKKKQNLEPSK</sequence>
<evidence type="ECO:0000256" key="3">
    <source>
        <dbReference type="ARBA" id="ARBA00022737"/>
    </source>
</evidence>
<evidence type="ECO:0000256" key="8">
    <source>
        <dbReference type="ARBA" id="ARBA00023242"/>
    </source>
</evidence>
<accession>G3AUB9</accession>
<dbReference type="PANTHER" id="PTHR47772:SF13">
    <property type="entry name" value="GASTRULA ZINC FINGER PROTEIN XLCGF49.1-LIKE-RELATED"/>
    <property type="match status" value="1"/>
</dbReference>
<dbReference type="GeneID" id="18874704"/>
<feature type="compositionally biased region" description="Polar residues" evidence="10">
    <location>
        <begin position="51"/>
        <end position="68"/>
    </location>
</feature>
<evidence type="ECO:0000313" key="13">
    <source>
        <dbReference type="Proteomes" id="UP000000709"/>
    </source>
</evidence>
<feature type="domain" description="C2H2-type" evidence="11">
    <location>
        <begin position="303"/>
        <end position="330"/>
    </location>
</feature>
<dbReference type="Gene3D" id="3.30.160.60">
    <property type="entry name" value="Classic Zinc Finger"/>
    <property type="match status" value="1"/>
</dbReference>
<evidence type="ECO:0000256" key="1">
    <source>
        <dbReference type="ARBA" id="ARBA00004123"/>
    </source>
</evidence>
<feature type="domain" description="C2H2-type" evidence="11">
    <location>
        <begin position="275"/>
        <end position="302"/>
    </location>
</feature>
<evidence type="ECO:0000259" key="11">
    <source>
        <dbReference type="PROSITE" id="PS50157"/>
    </source>
</evidence>
<evidence type="ECO:0000256" key="2">
    <source>
        <dbReference type="ARBA" id="ARBA00022723"/>
    </source>
</evidence>
<dbReference type="InterPro" id="IPR036236">
    <property type="entry name" value="Znf_C2H2_sf"/>
</dbReference>
<dbReference type="KEGG" id="spaa:SPAPADRAFT_63315"/>
<dbReference type="HOGENOM" id="CLU_819318_0_0_1"/>
<dbReference type="OrthoDB" id="6077919at2759"/>
<gene>
    <name evidence="12" type="ORF">SPAPADRAFT_63315</name>
</gene>
<keyword evidence="5" id="KW-0862">Zinc</keyword>
<dbReference type="SMART" id="SM00355">
    <property type="entry name" value="ZnF_C2H2"/>
    <property type="match status" value="4"/>
</dbReference>
<evidence type="ECO:0000256" key="9">
    <source>
        <dbReference type="PROSITE-ProRule" id="PRU00042"/>
    </source>
</evidence>
<protein>
    <recommendedName>
        <fullName evidence="11">C2H2-type domain-containing protein</fullName>
    </recommendedName>
</protein>
<evidence type="ECO:0000313" key="12">
    <source>
        <dbReference type="EMBL" id="EGW30495.1"/>
    </source>
</evidence>
<feature type="region of interest" description="Disordered" evidence="10">
    <location>
        <begin position="1"/>
        <end position="82"/>
    </location>
</feature>
<keyword evidence="6" id="KW-0805">Transcription regulation</keyword>
<keyword evidence="2" id="KW-0479">Metal-binding</keyword>
<keyword evidence="13" id="KW-1185">Reference proteome</keyword>
<keyword evidence="3" id="KW-0677">Repeat</keyword>
<organism evidence="13">
    <name type="scientific">Spathaspora passalidarum (strain NRRL Y-27907 / 11-Y1)</name>
    <dbReference type="NCBI Taxonomy" id="619300"/>
    <lineage>
        <taxon>Eukaryota</taxon>
        <taxon>Fungi</taxon>
        <taxon>Dikarya</taxon>
        <taxon>Ascomycota</taxon>
        <taxon>Saccharomycotina</taxon>
        <taxon>Pichiomycetes</taxon>
        <taxon>Debaryomycetaceae</taxon>
        <taxon>Spathaspora</taxon>
    </lineage>
</organism>
<keyword evidence="8" id="KW-0539">Nucleus</keyword>
<dbReference type="Proteomes" id="UP000000709">
    <property type="component" value="Unassembled WGS sequence"/>
</dbReference>
<dbReference type="InterPro" id="IPR050636">
    <property type="entry name" value="C2H2-ZF_domain-containing"/>
</dbReference>
<evidence type="ECO:0000256" key="7">
    <source>
        <dbReference type="ARBA" id="ARBA00023163"/>
    </source>
</evidence>
<dbReference type="PANTHER" id="PTHR47772">
    <property type="entry name" value="ZINC FINGER PROTEIN 200"/>
    <property type="match status" value="1"/>
</dbReference>
<feature type="compositionally biased region" description="Basic and acidic residues" evidence="10">
    <location>
        <begin position="26"/>
        <end position="50"/>
    </location>
</feature>
<dbReference type="PROSITE" id="PS00028">
    <property type="entry name" value="ZINC_FINGER_C2H2_1"/>
    <property type="match status" value="2"/>
</dbReference>